<evidence type="ECO:0000256" key="4">
    <source>
        <dbReference type="ARBA" id="ARBA00071824"/>
    </source>
</evidence>
<evidence type="ECO:0000259" key="5">
    <source>
        <dbReference type="Pfam" id="PF13614"/>
    </source>
</evidence>
<dbReference type="AlphaFoldDB" id="A0A2A7AM64"/>
<comment type="catalytic activity">
    <reaction evidence="2">
        <text>ATP + H2O = ADP + phosphate + H(+)</text>
        <dbReference type="Rhea" id="RHEA:13065"/>
        <dbReference type="ChEBI" id="CHEBI:15377"/>
        <dbReference type="ChEBI" id="CHEBI:15378"/>
        <dbReference type="ChEBI" id="CHEBI:30616"/>
        <dbReference type="ChEBI" id="CHEBI:43474"/>
        <dbReference type="ChEBI" id="CHEBI:456216"/>
    </reaction>
</comment>
<gene>
    <name evidence="6" type="ORF">CGS58_13250</name>
</gene>
<evidence type="ECO:0000313" key="7">
    <source>
        <dbReference type="Proteomes" id="UP000220005"/>
    </source>
</evidence>
<dbReference type="SUPFAM" id="SSF52540">
    <property type="entry name" value="P-loop containing nucleoside triphosphate hydrolases"/>
    <property type="match status" value="1"/>
</dbReference>
<feature type="domain" description="AAA" evidence="5">
    <location>
        <begin position="5"/>
        <end position="183"/>
    </location>
</feature>
<dbReference type="RefSeq" id="WP_097840183.1">
    <property type="nucleotide sequence ID" value="NZ_NMTY01000032.1"/>
</dbReference>
<evidence type="ECO:0000313" key="6">
    <source>
        <dbReference type="EMBL" id="PDX80182.1"/>
    </source>
</evidence>
<dbReference type="PANTHER" id="PTHR13696">
    <property type="entry name" value="P-LOOP CONTAINING NUCLEOSIDE TRIPHOSPHATE HYDROLASE"/>
    <property type="match status" value="1"/>
</dbReference>
<comment type="caution">
    <text evidence="6">The sequence shown here is derived from an EMBL/GenBank/DDBJ whole genome shotgun (WGS) entry which is preliminary data.</text>
</comment>
<dbReference type="InterPro" id="IPR025669">
    <property type="entry name" value="AAA_dom"/>
</dbReference>
<evidence type="ECO:0000256" key="2">
    <source>
        <dbReference type="ARBA" id="ARBA00049360"/>
    </source>
</evidence>
<reference evidence="6 7" key="1">
    <citation type="journal article" date="2017" name="Front. Microbiol.">
        <title>New Insights into the Diversity of the Genus Faecalibacterium.</title>
        <authorList>
            <person name="Benevides L."/>
            <person name="Burman S."/>
            <person name="Martin R."/>
            <person name="Robert V."/>
            <person name="Thomas M."/>
            <person name="Miquel S."/>
            <person name="Chain F."/>
            <person name="Sokol H."/>
            <person name="Bermudez-Humaran L.G."/>
            <person name="Morrison M."/>
            <person name="Langella P."/>
            <person name="Azevedo V.A."/>
            <person name="Chatel J.M."/>
            <person name="Soares S."/>
        </authorList>
    </citation>
    <scope>NUCLEOTIDE SEQUENCE [LARGE SCALE GENOMIC DNA]</scope>
    <source>
        <strain evidence="6 7">CNCM I 4575</strain>
    </source>
</reference>
<protein>
    <recommendedName>
        <fullName evidence="4">Sporulation initiation inhibitor protein Soj</fullName>
    </recommendedName>
</protein>
<dbReference type="InterPro" id="IPR027417">
    <property type="entry name" value="P-loop_NTPase"/>
</dbReference>
<dbReference type="Pfam" id="PF13614">
    <property type="entry name" value="AAA_31"/>
    <property type="match status" value="1"/>
</dbReference>
<dbReference type="CDD" id="cd02042">
    <property type="entry name" value="ParAB_family"/>
    <property type="match status" value="1"/>
</dbReference>
<dbReference type="Proteomes" id="UP000220005">
    <property type="component" value="Unassembled WGS sequence"/>
</dbReference>
<evidence type="ECO:0000256" key="3">
    <source>
        <dbReference type="ARBA" id="ARBA00062323"/>
    </source>
</evidence>
<dbReference type="InterPro" id="IPR050678">
    <property type="entry name" value="DNA_Partitioning_ATPase"/>
</dbReference>
<comment type="similarity">
    <text evidence="1">Belongs to the ParA family.</text>
</comment>
<dbReference type="FunFam" id="3.40.50.300:FF:000285">
    <property type="entry name" value="Sporulation initiation inhibitor Soj"/>
    <property type="match status" value="1"/>
</dbReference>
<sequence length="266" mass="29958">MRNMATIAIINLKGGVGKSVTACNLACILSGIYARRVLVMDLDKQANTTKFFERVQSGHQKTIADVLTLDAKLSDVIVHTGWPDIDLAPSNMQLLLANQSVMFDLARRREDRIRRALAPYRTEYDYCIIDCPPDIDMATINALVEADWVIIPVDCDEWALDGLSEIMEQISAVKAEYNERLEIMGTLATKYDRGRYSTKTINQLVNLDIPTFRADDGAVLHIDSSVRVKESKAFHRPLYQYAPKCRPAAQYKTLAERVMEIAEGEK</sequence>
<dbReference type="PANTHER" id="PTHR13696:SF52">
    <property type="entry name" value="PARA FAMILY PROTEIN CT_582"/>
    <property type="match status" value="1"/>
</dbReference>
<name>A0A2A7AM64_9FIRM</name>
<evidence type="ECO:0000256" key="1">
    <source>
        <dbReference type="ARBA" id="ARBA00006976"/>
    </source>
</evidence>
<dbReference type="Gene3D" id="3.40.50.300">
    <property type="entry name" value="P-loop containing nucleotide triphosphate hydrolases"/>
    <property type="match status" value="1"/>
</dbReference>
<accession>A0A2A7AM64</accession>
<comment type="subunit">
    <text evidence="3">Dimerizes in the presence of ATP but not ADP; ATP-binding is required for double-stranded (ds)DNA-binding. Interacts with DnaA.</text>
</comment>
<dbReference type="EMBL" id="NMTY01000032">
    <property type="protein sequence ID" value="PDX80182.1"/>
    <property type="molecule type" value="Genomic_DNA"/>
</dbReference>
<proteinExistence type="inferred from homology"/>
<organism evidence="6 7">
    <name type="scientific">Faecalibacterium prausnitzii</name>
    <dbReference type="NCBI Taxonomy" id="853"/>
    <lineage>
        <taxon>Bacteria</taxon>
        <taxon>Bacillati</taxon>
        <taxon>Bacillota</taxon>
        <taxon>Clostridia</taxon>
        <taxon>Eubacteriales</taxon>
        <taxon>Oscillospiraceae</taxon>
        <taxon>Faecalibacterium</taxon>
    </lineage>
</organism>